<keyword evidence="2" id="KW-1185">Reference proteome</keyword>
<dbReference type="PANTHER" id="PTHR21174">
    <property type="match status" value="1"/>
</dbReference>
<reference evidence="1 2" key="1">
    <citation type="submission" date="2018-12" db="EMBL/GenBank/DDBJ databases">
        <authorList>
            <consortium name="Pathogen Informatics"/>
        </authorList>
    </citation>
    <scope>NUCLEOTIDE SEQUENCE [LARGE SCALE GENOMIC DNA]</scope>
    <source>
        <strain evidence="1 2">NCTC10485</strain>
    </source>
</reference>
<gene>
    <name evidence="1" type="ORF">NCTC10485_00161</name>
</gene>
<dbReference type="Gene3D" id="1.10.3210.10">
    <property type="entry name" value="Hypothetical protein af1432"/>
    <property type="match status" value="1"/>
</dbReference>
<dbReference type="RefSeq" id="WP_126332006.1">
    <property type="nucleotide sequence ID" value="NZ_AP022604.1"/>
</dbReference>
<evidence type="ECO:0000313" key="2">
    <source>
        <dbReference type="Proteomes" id="UP000282551"/>
    </source>
</evidence>
<protein>
    <submittedName>
        <fullName evidence="1">Uncharacterized protein conserved in bacteria</fullName>
    </submittedName>
</protein>
<organism evidence="1 2">
    <name type="scientific">Mycolicibacterium chitae</name>
    <name type="common">Mycobacterium chitae</name>
    <dbReference type="NCBI Taxonomy" id="1792"/>
    <lineage>
        <taxon>Bacteria</taxon>
        <taxon>Bacillati</taxon>
        <taxon>Actinomycetota</taxon>
        <taxon>Actinomycetes</taxon>
        <taxon>Mycobacteriales</taxon>
        <taxon>Mycobacteriaceae</taxon>
        <taxon>Mycolicibacterium</taxon>
    </lineage>
</organism>
<dbReference type="OrthoDB" id="9808993at2"/>
<dbReference type="InterPro" id="IPR009218">
    <property type="entry name" value="HD_phosphohydro"/>
</dbReference>
<sequence length="210" mass="23126">MEELVRAWRALITPHTASPAAEDVGRALLDSWSESHRRYHDLVHLRGVLEAVDKLAGLALDPDAVRLAAWYHDAVYEGSPDDEENSARRAEAELASLGVDAELVAEVARLVRMTVKHDPAPGDRNAEVLSDADLAALAVGAEEYRRNTAAIRSEYAHVSDEAFRAGRLRAIESLLMGPRLYRTVVAQDRWEDRARANLRAELAALGVTTN</sequence>
<dbReference type="SUPFAM" id="SSF109604">
    <property type="entry name" value="HD-domain/PDEase-like"/>
    <property type="match status" value="1"/>
</dbReference>
<proteinExistence type="predicted"/>
<dbReference type="Proteomes" id="UP000282551">
    <property type="component" value="Chromosome"/>
</dbReference>
<evidence type="ECO:0000313" key="1">
    <source>
        <dbReference type="EMBL" id="VEG44432.1"/>
    </source>
</evidence>
<dbReference type="EMBL" id="LR134355">
    <property type="protein sequence ID" value="VEG44432.1"/>
    <property type="molecule type" value="Genomic_DNA"/>
</dbReference>
<name>A0A3S4VCR7_MYCCI</name>
<dbReference type="AlphaFoldDB" id="A0A3S4VCR7"/>
<accession>A0A3S4VCR7</accession>
<dbReference type="PANTHER" id="PTHR21174:SF0">
    <property type="entry name" value="HD PHOSPHOHYDROLASE FAMILY PROTEIN-RELATED"/>
    <property type="match status" value="1"/>
</dbReference>
<dbReference type="PIRSF" id="PIRSF035170">
    <property type="entry name" value="HD_phosphohydro"/>
    <property type="match status" value="1"/>
</dbReference>